<dbReference type="AlphaFoldDB" id="A0A2P2PIR4"/>
<name>A0A2P2PIR4_RHIMU</name>
<feature type="region of interest" description="Disordered" evidence="1">
    <location>
        <begin position="1"/>
        <end position="33"/>
    </location>
</feature>
<proteinExistence type="predicted"/>
<evidence type="ECO:0000313" key="2">
    <source>
        <dbReference type="EMBL" id="MBX54664.1"/>
    </source>
</evidence>
<dbReference type="EMBL" id="GGEC01074180">
    <property type="protein sequence ID" value="MBX54664.1"/>
    <property type="molecule type" value="Transcribed_RNA"/>
</dbReference>
<accession>A0A2P2PIR4</accession>
<feature type="compositionally biased region" description="Basic residues" evidence="1">
    <location>
        <begin position="1"/>
        <end position="13"/>
    </location>
</feature>
<protein>
    <submittedName>
        <fullName evidence="2">Uncharacterized protein</fullName>
    </submittedName>
</protein>
<reference evidence="2" key="1">
    <citation type="submission" date="2018-02" db="EMBL/GenBank/DDBJ databases">
        <title>Rhizophora mucronata_Transcriptome.</title>
        <authorList>
            <person name="Meera S.P."/>
            <person name="Sreeshan A."/>
            <person name="Augustine A."/>
        </authorList>
    </citation>
    <scope>NUCLEOTIDE SEQUENCE</scope>
    <source>
        <tissue evidence="2">Leaf</tissue>
    </source>
</reference>
<organism evidence="2">
    <name type="scientific">Rhizophora mucronata</name>
    <name type="common">Asiatic mangrove</name>
    <dbReference type="NCBI Taxonomy" id="61149"/>
    <lineage>
        <taxon>Eukaryota</taxon>
        <taxon>Viridiplantae</taxon>
        <taxon>Streptophyta</taxon>
        <taxon>Embryophyta</taxon>
        <taxon>Tracheophyta</taxon>
        <taxon>Spermatophyta</taxon>
        <taxon>Magnoliopsida</taxon>
        <taxon>eudicotyledons</taxon>
        <taxon>Gunneridae</taxon>
        <taxon>Pentapetalae</taxon>
        <taxon>rosids</taxon>
        <taxon>fabids</taxon>
        <taxon>Malpighiales</taxon>
        <taxon>Rhizophoraceae</taxon>
        <taxon>Rhizophora</taxon>
    </lineage>
</organism>
<evidence type="ECO:0000256" key="1">
    <source>
        <dbReference type="SAM" id="MobiDB-lite"/>
    </source>
</evidence>
<sequence>MPRKRTINPKKKRDSQEFQSQQEMRSKHLLTVI</sequence>